<dbReference type="AlphaFoldDB" id="A0A0S2IVN5"/>
<gene>
    <name evidence="1" type="ORF">LBBP_03485</name>
</gene>
<proteinExistence type="predicted"/>
<name>A0A0S2IVN5_LEPBO</name>
<dbReference type="EMBL" id="CP012029">
    <property type="protein sequence ID" value="ALO27675.1"/>
    <property type="molecule type" value="Genomic_DNA"/>
</dbReference>
<evidence type="ECO:0000313" key="1">
    <source>
        <dbReference type="EMBL" id="ALO27675.1"/>
    </source>
</evidence>
<organism evidence="1">
    <name type="scientific">Leptospira borgpetersenii serovar Ballum</name>
    <dbReference type="NCBI Taxonomy" id="280505"/>
    <lineage>
        <taxon>Bacteria</taxon>
        <taxon>Pseudomonadati</taxon>
        <taxon>Spirochaetota</taxon>
        <taxon>Spirochaetia</taxon>
        <taxon>Leptospirales</taxon>
        <taxon>Leptospiraceae</taxon>
        <taxon>Leptospira</taxon>
    </lineage>
</organism>
<sequence length="65" mass="7319">MKSVRKSINHPICENSYVLLRTYGTIVADFFSGFGTILKKLSAFLKYFECTEIVSFPSSMTKSKG</sequence>
<protein>
    <submittedName>
        <fullName evidence="1">Uncharacterized protein</fullName>
    </submittedName>
</protein>
<dbReference type="Proteomes" id="UP000058857">
    <property type="component" value="Chromosome 1"/>
</dbReference>
<evidence type="ECO:0000313" key="2">
    <source>
        <dbReference type="Proteomes" id="UP000058857"/>
    </source>
</evidence>
<reference evidence="1 2" key="1">
    <citation type="journal article" date="2015" name="PLoS Negl. Trop. Dis.">
        <title>Distribution of Plasmids in Distinct Leptospira Pathogenic Species.</title>
        <authorList>
            <person name="Wang Y."/>
            <person name="Zhuang X."/>
            <person name="Zhong Y."/>
            <person name="Zhang C."/>
            <person name="Zhang Y."/>
            <person name="Zeng L."/>
            <person name="Zhu Y."/>
            <person name="He P."/>
            <person name="Dong K."/>
            <person name="Pal U."/>
            <person name="Guo X."/>
            <person name="Qin J."/>
        </authorList>
    </citation>
    <scope>NUCLEOTIDE SEQUENCE [LARGE SCALE GENOMIC DNA]</scope>
    <source>
        <strain evidence="1 2">56604</strain>
    </source>
</reference>
<accession>A0A0S2IVN5</accession>
<dbReference type="PATRIC" id="fig|280505.15.peg.3398"/>